<dbReference type="HOGENOM" id="CLU_019932_0_2_0"/>
<dbReference type="Pfam" id="PF04389">
    <property type="entry name" value="Peptidase_M28"/>
    <property type="match status" value="1"/>
</dbReference>
<proteinExistence type="predicted"/>
<reference evidence="4 5" key="1">
    <citation type="journal article" date="2014" name="Genome Announc.">
        <title>Genome Sequence and Methylome of Soil Bacterium Gemmatirosa kalamazoonensis KBS708T, a Member of the Rarely Cultivated Gemmatimonadetes Phylum.</title>
        <authorList>
            <person name="Debruyn J.M."/>
            <person name="Radosevich M."/>
            <person name="Wommack K.E."/>
            <person name="Polson S.W."/>
            <person name="Hauser L.J."/>
            <person name="Fawaz M.N."/>
            <person name="Korlach J."/>
            <person name="Tsai Y.C."/>
        </authorList>
    </citation>
    <scope>NUCLEOTIDE SEQUENCE [LARGE SCALE GENOMIC DNA]</scope>
    <source>
        <strain evidence="4 5">KBS708</strain>
    </source>
</reference>
<gene>
    <name evidence="4" type="ORF">J421_2056</name>
</gene>
<evidence type="ECO:0000256" key="1">
    <source>
        <dbReference type="SAM" id="MobiDB-lite"/>
    </source>
</evidence>
<dbReference type="GO" id="GO:0006508">
    <property type="term" value="P:proteolysis"/>
    <property type="evidence" value="ECO:0007669"/>
    <property type="project" value="InterPro"/>
</dbReference>
<dbReference type="Gene3D" id="3.40.630.10">
    <property type="entry name" value="Zn peptidases"/>
    <property type="match status" value="1"/>
</dbReference>
<evidence type="ECO:0000313" key="5">
    <source>
        <dbReference type="Proteomes" id="UP000019151"/>
    </source>
</evidence>
<keyword evidence="5" id="KW-1185">Reference proteome</keyword>
<dbReference type="AlphaFoldDB" id="W0RJK0"/>
<dbReference type="eggNOG" id="COG2234">
    <property type="taxonomic scope" value="Bacteria"/>
</dbReference>
<feature type="signal peptide" evidence="2">
    <location>
        <begin position="1"/>
        <end position="21"/>
    </location>
</feature>
<feature type="chain" id="PRO_5004794194" evidence="2">
    <location>
        <begin position="22"/>
        <end position="368"/>
    </location>
</feature>
<feature type="region of interest" description="Disordered" evidence="1">
    <location>
        <begin position="345"/>
        <end position="368"/>
    </location>
</feature>
<evidence type="ECO:0000256" key="2">
    <source>
        <dbReference type="SAM" id="SignalP"/>
    </source>
</evidence>
<organism evidence="4 5">
    <name type="scientific">Gemmatirosa kalamazoonensis</name>
    <dbReference type="NCBI Taxonomy" id="861299"/>
    <lineage>
        <taxon>Bacteria</taxon>
        <taxon>Pseudomonadati</taxon>
        <taxon>Gemmatimonadota</taxon>
        <taxon>Gemmatimonadia</taxon>
        <taxon>Gemmatimonadales</taxon>
        <taxon>Gemmatimonadaceae</taxon>
        <taxon>Gemmatirosa</taxon>
    </lineage>
</organism>
<dbReference type="KEGG" id="gba:J421_2056"/>
<feature type="region of interest" description="Disordered" evidence="1">
    <location>
        <begin position="89"/>
        <end position="113"/>
    </location>
</feature>
<name>W0RJK0_9BACT</name>
<dbReference type="STRING" id="861299.J421_2056"/>
<dbReference type="InterPro" id="IPR045175">
    <property type="entry name" value="M28_fam"/>
</dbReference>
<sequence>MRRRRPLVPLCVALTAAAACASGGARPAATGAAGADATIRAADVRVVEFALADDSMEGRNTGRPGSMKAARYIAAEFARAGLQPAGDSGYFQRVPMKDGGRTPTGRLRATGVPDAGALDTVPVDRRLYGGNVVGVLPGSDATLRDEVVLVDAHYDHLGVVPSTPTQRDTVFNGADDDASGTTAVIMIARALAAGPRPKRTVVFLATTGEETGLVGTRWYIAHPVRPLEKTVANLEIEMIGRPDSLAGGAGRAWLTGFERSTMGDRLRENGIPIVADPRPTQCFFERSDNIAFAYLGIPAHTLSTFNLHTDYHQPSDEADRLDYEHMARVIESGARAVRLLADGPTPAWKPNARPVPPAAGQRSRCRGG</sequence>
<dbReference type="InParanoid" id="W0RJK0"/>
<keyword evidence="2" id="KW-0732">Signal</keyword>
<dbReference type="InterPro" id="IPR007484">
    <property type="entry name" value="Peptidase_M28"/>
</dbReference>
<dbReference type="PROSITE" id="PS51257">
    <property type="entry name" value="PROKAR_LIPOPROTEIN"/>
    <property type="match status" value="1"/>
</dbReference>
<evidence type="ECO:0000313" key="4">
    <source>
        <dbReference type="EMBL" id="AHG89593.1"/>
    </source>
</evidence>
<dbReference type="SUPFAM" id="SSF53187">
    <property type="entry name" value="Zn-dependent exopeptidases"/>
    <property type="match status" value="1"/>
</dbReference>
<feature type="domain" description="Peptidase M28" evidence="3">
    <location>
        <begin position="131"/>
        <end position="331"/>
    </location>
</feature>
<evidence type="ECO:0000259" key="3">
    <source>
        <dbReference type="Pfam" id="PF04389"/>
    </source>
</evidence>
<dbReference type="PANTHER" id="PTHR12147:SF26">
    <property type="entry name" value="PEPTIDASE M28 DOMAIN-CONTAINING PROTEIN"/>
    <property type="match status" value="1"/>
</dbReference>
<dbReference type="RefSeq" id="WP_025411088.1">
    <property type="nucleotide sequence ID" value="NZ_CP007128.1"/>
</dbReference>
<protein>
    <submittedName>
        <fullName evidence="4">Peptidase M28</fullName>
    </submittedName>
</protein>
<dbReference type="PANTHER" id="PTHR12147">
    <property type="entry name" value="METALLOPEPTIDASE M28 FAMILY MEMBER"/>
    <property type="match status" value="1"/>
</dbReference>
<dbReference type="OrthoDB" id="9778250at2"/>
<dbReference type="GO" id="GO:0008235">
    <property type="term" value="F:metalloexopeptidase activity"/>
    <property type="evidence" value="ECO:0007669"/>
    <property type="project" value="InterPro"/>
</dbReference>
<dbReference type="EMBL" id="CP007128">
    <property type="protein sequence ID" value="AHG89593.1"/>
    <property type="molecule type" value="Genomic_DNA"/>
</dbReference>
<dbReference type="Proteomes" id="UP000019151">
    <property type="component" value="Chromosome"/>
</dbReference>
<dbReference type="FunCoup" id="W0RJK0">
    <property type="interactions" value="38"/>
</dbReference>
<accession>W0RJK0</accession>